<dbReference type="Proteomes" id="UP000694866">
    <property type="component" value="Unplaced"/>
</dbReference>
<name>A0A9R1SXU4_9HYME</name>
<dbReference type="SUPFAM" id="SSF141678">
    <property type="entry name" value="MAL13P1.257-like"/>
    <property type="match status" value="1"/>
</dbReference>
<dbReference type="AlphaFoldDB" id="A0A9R1SXU4"/>
<dbReference type="PANTHER" id="PTHR12857">
    <property type="entry name" value="CXXC MOTIF CONTAINING ZINC BINDING PROTEIN"/>
    <property type="match status" value="1"/>
</dbReference>
<dbReference type="InterPro" id="IPR008584">
    <property type="entry name" value="CXXC_Zn-binding_euk"/>
</dbReference>
<keyword evidence="2" id="KW-0479">Metal-binding</keyword>
<dbReference type="Pfam" id="PF05907">
    <property type="entry name" value="CXXC_Zn-b_euk"/>
    <property type="match status" value="1"/>
</dbReference>
<sequence length="161" mass="18504">MVKIALKIRANLENIQELRPCGADFRWCLKFTCSNCGEKSDKWNYISLSDEITADHGRDVINFSCKCKLCSRVNTMTIMGDSLGFYDVDDQGKLKKIVIFDCRGLEPSDFSPREGWIAKAIDDGKEFRDVDLSEGEWADYCDKIKQPVGIYDIEHNFERIK</sequence>
<evidence type="ECO:0000313" key="5">
    <source>
        <dbReference type="RefSeq" id="XP_011299106.1"/>
    </source>
</evidence>
<evidence type="ECO:0000256" key="2">
    <source>
        <dbReference type="ARBA" id="ARBA00022723"/>
    </source>
</evidence>
<dbReference type="GeneID" id="105264146"/>
<accession>A0A9R1SXU4</accession>
<proteinExistence type="inferred from homology"/>
<organism evidence="4 5">
    <name type="scientific">Fopius arisanus</name>
    <dbReference type="NCBI Taxonomy" id="64838"/>
    <lineage>
        <taxon>Eukaryota</taxon>
        <taxon>Metazoa</taxon>
        <taxon>Ecdysozoa</taxon>
        <taxon>Arthropoda</taxon>
        <taxon>Hexapoda</taxon>
        <taxon>Insecta</taxon>
        <taxon>Pterygota</taxon>
        <taxon>Neoptera</taxon>
        <taxon>Endopterygota</taxon>
        <taxon>Hymenoptera</taxon>
        <taxon>Apocrita</taxon>
        <taxon>Ichneumonoidea</taxon>
        <taxon>Braconidae</taxon>
        <taxon>Opiinae</taxon>
        <taxon>Fopius</taxon>
    </lineage>
</organism>
<dbReference type="PANTHER" id="PTHR12857:SF0">
    <property type="entry name" value="CXXC MOTIF CONTAINING ZINC BINDING PROTEIN"/>
    <property type="match status" value="1"/>
</dbReference>
<evidence type="ECO:0000256" key="3">
    <source>
        <dbReference type="ARBA" id="ARBA00022833"/>
    </source>
</evidence>
<evidence type="ECO:0000256" key="1">
    <source>
        <dbReference type="ARBA" id="ARBA00007818"/>
    </source>
</evidence>
<comment type="similarity">
    <text evidence="1">Belongs to the UPF0587 family.</text>
</comment>
<dbReference type="GO" id="GO:0008270">
    <property type="term" value="F:zinc ion binding"/>
    <property type="evidence" value="ECO:0007669"/>
    <property type="project" value="TreeGrafter"/>
</dbReference>
<dbReference type="RefSeq" id="XP_011299106.1">
    <property type="nucleotide sequence ID" value="XM_011300804.1"/>
</dbReference>
<keyword evidence="3" id="KW-0862">Zinc</keyword>
<evidence type="ECO:0000313" key="4">
    <source>
        <dbReference type="Proteomes" id="UP000694866"/>
    </source>
</evidence>
<reference evidence="5" key="1">
    <citation type="submission" date="2025-08" db="UniProtKB">
        <authorList>
            <consortium name="RefSeq"/>
        </authorList>
    </citation>
    <scope>IDENTIFICATION</scope>
    <source>
        <strain evidence="5">USDA-PBARC FA_bdor</strain>
        <tissue evidence="5">Whole organism</tissue>
    </source>
</reference>
<dbReference type="KEGG" id="fas:105264146"/>
<keyword evidence="4" id="KW-1185">Reference proteome</keyword>
<dbReference type="OrthoDB" id="10248838at2759"/>
<gene>
    <name evidence="5" type="primary">LOC105264146</name>
</gene>
<protein>
    <submittedName>
        <fullName evidence="5">UPF0587 protein C1orf123 homolog</fullName>
    </submittedName>
</protein>